<evidence type="ECO:0000256" key="2">
    <source>
        <dbReference type="ARBA" id="ARBA00022490"/>
    </source>
</evidence>
<evidence type="ECO:0000256" key="8">
    <source>
        <dbReference type="ARBA" id="ARBA00022771"/>
    </source>
</evidence>
<dbReference type="GO" id="GO:0005737">
    <property type="term" value="C:cytoplasm"/>
    <property type="evidence" value="ECO:0007669"/>
    <property type="project" value="UniProtKB-SubCell"/>
</dbReference>
<dbReference type="GO" id="GO:0008270">
    <property type="term" value="F:zinc ion binding"/>
    <property type="evidence" value="ECO:0007669"/>
    <property type="project" value="UniProtKB-KW"/>
</dbReference>
<comment type="subcellular location">
    <subcellularLocation>
        <location evidence="1">Cytoplasm</location>
    </subcellularLocation>
</comment>
<dbReference type="GO" id="GO:0004518">
    <property type="term" value="F:nuclease activity"/>
    <property type="evidence" value="ECO:0007669"/>
    <property type="project" value="UniProtKB-KW"/>
</dbReference>
<keyword evidence="12" id="KW-0238">DNA-binding</keyword>
<name>A0A6M1R9X3_9ACTN</name>
<comment type="caution">
    <text evidence="18">The sequence shown here is derived from an EMBL/GenBank/DDBJ whole genome shotgun (WGS) entry which is preliminary data.</text>
</comment>
<reference evidence="18 19" key="1">
    <citation type="submission" date="2020-02" db="EMBL/GenBank/DDBJ databases">
        <title>Whole-genome analyses of novel actinobacteria.</title>
        <authorList>
            <person name="Sahin N."/>
        </authorList>
    </citation>
    <scope>NUCLEOTIDE SEQUENCE [LARGE SCALE GENOMIC DNA]</scope>
    <source>
        <strain evidence="18 19">KC13</strain>
    </source>
</reference>
<keyword evidence="19" id="KW-1185">Reference proteome</keyword>
<dbReference type="GO" id="GO:0005524">
    <property type="term" value="F:ATP binding"/>
    <property type="evidence" value="ECO:0007669"/>
    <property type="project" value="UniProtKB-KW"/>
</dbReference>
<evidence type="ECO:0000256" key="15">
    <source>
        <dbReference type="ARBA" id="ARBA00039316"/>
    </source>
</evidence>
<feature type="domain" description="ABC transporter" evidence="17">
    <location>
        <begin position="174"/>
        <end position="485"/>
    </location>
</feature>
<dbReference type="PROSITE" id="PS00211">
    <property type="entry name" value="ABC_TRANSPORTER_1"/>
    <property type="match status" value="1"/>
</dbReference>
<keyword evidence="7" id="KW-0228">DNA excision</keyword>
<organism evidence="18 19">
    <name type="scientific">Nocardioides turkmenicus</name>
    <dbReference type="NCBI Taxonomy" id="2711220"/>
    <lineage>
        <taxon>Bacteria</taxon>
        <taxon>Bacillati</taxon>
        <taxon>Actinomycetota</taxon>
        <taxon>Actinomycetes</taxon>
        <taxon>Propionibacteriales</taxon>
        <taxon>Nocardioidaceae</taxon>
        <taxon>Nocardioides</taxon>
    </lineage>
</organism>
<protein>
    <recommendedName>
        <fullName evidence="15">UvrABC system protein A</fullName>
    </recommendedName>
    <alternativeName>
        <fullName evidence="16">Excinuclease ABC subunit A</fullName>
    </alternativeName>
</protein>
<keyword evidence="11" id="KW-0267">Excision nuclease</keyword>
<evidence type="ECO:0000256" key="10">
    <source>
        <dbReference type="ARBA" id="ARBA00022840"/>
    </source>
</evidence>
<dbReference type="Gene3D" id="1.20.1580.10">
    <property type="entry name" value="ABC transporter ATPase like domain"/>
    <property type="match status" value="2"/>
</dbReference>
<evidence type="ECO:0000259" key="17">
    <source>
        <dbReference type="PROSITE" id="PS50893"/>
    </source>
</evidence>
<dbReference type="Gene3D" id="3.40.50.300">
    <property type="entry name" value="P-loop containing nucleotide triphosphate hydrolases"/>
    <property type="match status" value="2"/>
</dbReference>
<accession>A0A6M1R9X3</accession>
<keyword evidence="4" id="KW-0677">Repeat</keyword>
<evidence type="ECO:0000313" key="19">
    <source>
        <dbReference type="Proteomes" id="UP000483261"/>
    </source>
</evidence>
<evidence type="ECO:0000256" key="3">
    <source>
        <dbReference type="ARBA" id="ARBA00022723"/>
    </source>
</evidence>
<keyword evidence="2" id="KW-0963">Cytoplasm</keyword>
<proteinExistence type="inferred from homology"/>
<evidence type="ECO:0000256" key="7">
    <source>
        <dbReference type="ARBA" id="ARBA00022769"/>
    </source>
</evidence>
<evidence type="ECO:0000256" key="5">
    <source>
        <dbReference type="ARBA" id="ARBA00022741"/>
    </source>
</evidence>
<dbReference type="GO" id="GO:0003677">
    <property type="term" value="F:DNA binding"/>
    <property type="evidence" value="ECO:0007669"/>
    <property type="project" value="UniProtKB-KW"/>
</dbReference>
<dbReference type="EMBL" id="JAALAA010000014">
    <property type="protein sequence ID" value="NGN94398.1"/>
    <property type="molecule type" value="Genomic_DNA"/>
</dbReference>
<evidence type="ECO:0000256" key="16">
    <source>
        <dbReference type="ARBA" id="ARBA00042156"/>
    </source>
</evidence>
<dbReference type="AlphaFoldDB" id="A0A6M1R9X3"/>
<dbReference type="PANTHER" id="PTHR43152:SF1">
    <property type="entry name" value="UVRA PROTEIN"/>
    <property type="match status" value="1"/>
</dbReference>
<dbReference type="RefSeq" id="WP_165112119.1">
    <property type="nucleotide sequence ID" value="NZ_JAALAA010000014.1"/>
</dbReference>
<feature type="domain" description="ABC transporter" evidence="17">
    <location>
        <begin position="496"/>
        <end position="827"/>
    </location>
</feature>
<keyword evidence="5" id="KW-0547">Nucleotide-binding</keyword>
<keyword evidence="13" id="KW-0234">DNA repair</keyword>
<sequence length="834" mass="88712">MTSVTSDAPVAIEVRGARVHNLKNVDVSVPLNKLVSISGVSGSGKSSLALGVLYAEGSSRYLEALSSYTRRRMSQAARPSVDSVEHVPAALALRQRPGFAGIRSTFGTSTELLNGLRLIYSRLGAHQCPNGHRHDPDIKVAVGAQLTCSVCHASFDPPEAEDFAFNSAGACENCQGTGFVREVDDASLVPDESKSIEDGAVAAWAGFGLLGNAQVAEALGVRVDVPFSELTENERRIVFDGPPETRTIPFRSKNGKVFDVNLTYRNARVAITESLKKADSEKSLDRLERFLNTHTCPACQGTRLNDRARSTLVDGLRIDEASAMPLDDLSAWAGALPAKVPSTMTSMAESIVSSLTGIARMLQKLGLGYLALDRAASTLSTGERQRVQLSRAVRSRATGVLYVLDEPSIGLHPSNIEGLLEVVRGLLADGNSVVVVDHDVQVLRDAEWMIEIGPGSGRHGGQVIASGPLSDLVTEPRSRIAPFIEATVPGIVRPRASTEEVFSSGKVHLETAPLHTVHALGLDIPKGRLTAVTGVSGSGKSTLVLDSLVPALRADASNTPLPGHVAAIDRGRIEKVHVVDSTPIGTNIRSTIGTYSGVLDQLRRVYAALPASKERGFKTGDFSYNTGKLRCTECDGTGQISLDIQFLPDVDIVCPACEGSRYASDALGITRPRPDTGEALSLPEALRLTVSEAIPALGDLKKVRQRLQLLDELGLGYLTLGESTTALSGGEAQRLKLASDIDRDQHDSLFVLDEPSIGLHPLDVQVLLRVLQRLIDNGATVVIIEHDLDMIANADYIVDLGPGGGEAGGRIVATGTPEQVAANQRSITGRYLNP</sequence>
<dbReference type="Proteomes" id="UP000483261">
    <property type="component" value="Unassembled WGS sequence"/>
</dbReference>
<dbReference type="InterPro" id="IPR041552">
    <property type="entry name" value="UvrA_DNA-bd"/>
</dbReference>
<keyword evidence="8" id="KW-0863">Zinc-finger</keyword>
<dbReference type="Gene3D" id="1.10.8.280">
    <property type="entry name" value="ABC transporter ATPase domain-like"/>
    <property type="match status" value="1"/>
</dbReference>
<evidence type="ECO:0000256" key="13">
    <source>
        <dbReference type="ARBA" id="ARBA00023204"/>
    </source>
</evidence>
<evidence type="ECO:0000256" key="12">
    <source>
        <dbReference type="ARBA" id="ARBA00023125"/>
    </source>
</evidence>
<evidence type="ECO:0000313" key="18">
    <source>
        <dbReference type="EMBL" id="NGN94398.1"/>
    </source>
</evidence>
<evidence type="ECO:0000256" key="1">
    <source>
        <dbReference type="ARBA" id="ARBA00004496"/>
    </source>
</evidence>
<keyword evidence="9" id="KW-0862">Zinc</keyword>
<dbReference type="Pfam" id="PF17755">
    <property type="entry name" value="UvrA_DNA-bind"/>
    <property type="match status" value="1"/>
</dbReference>
<evidence type="ECO:0000256" key="6">
    <source>
        <dbReference type="ARBA" id="ARBA00022763"/>
    </source>
</evidence>
<dbReference type="PROSITE" id="PS50893">
    <property type="entry name" value="ABC_TRANSPORTER_2"/>
    <property type="match status" value="2"/>
</dbReference>
<comment type="similarity">
    <text evidence="14">Belongs to the ABC transporter superfamily. UvrA family.</text>
</comment>
<dbReference type="GO" id="GO:0006281">
    <property type="term" value="P:DNA repair"/>
    <property type="evidence" value="ECO:0007669"/>
    <property type="project" value="UniProtKB-KW"/>
</dbReference>
<evidence type="ECO:0000256" key="4">
    <source>
        <dbReference type="ARBA" id="ARBA00022737"/>
    </source>
</evidence>
<dbReference type="SUPFAM" id="SSF52540">
    <property type="entry name" value="P-loop containing nucleoside triphosphate hydrolases"/>
    <property type="match status" value="2"/>
</dbReference>
<evidence type="ECO:0000256" key="11">
    <source>
        <dbReference type="ARBA" id="ARBA00022881"/>
    </source>
</evidence>
<keyword evidence="3" id="KW-0479">Metal-binding</keyword>
<evidence type="ECO:0000256" key="14">
    <source>
        <dbReference type="ARBA" id="ARBA00038000"/>
    </source>
</evidence>
<keyword evidence="6" id="KW-0227">DNA damage</keyword>
<dbReference type="InterPro" id="IPR017871">
    <property type="entry name" value="ABC_transporter-like_CS"/>
</dbReference>
<dbReference type="GO" id="GO:0016887">
    <property type="term" value="F:ATP hydrolysis activity"/>
    <property type="evidence" value="ECO:0007669"/>
    <property type="project" value="InterPro"/>
</dbReference>
<gene>
    <name evidence="18" type="ORF">G5C66_16830</name>
</gene>
<dbReference type="InterPro" id="IPR003439">
    <property type="entry name" value="ABC_transporter-like_ATP-bd"/>
</dbReference>
<dbReference type="PANTHER" id="PTHR43152">
    <property type="entry name" value="UVRABC SYSTEM PROTEIN A"/>
    <property type="match status" value="1"/>
</dbReference>
<keyword evidence="10 18" id="KW-0067">ATP-binding</keyword>
<evidence type="ECO:0000256" key="9">
    <source>
        <dbReference type="ARBA" id="ARBA00022833"/>
    </source>
</evidence>
<dbReference type="InterPro" id="IPR027417">
    <property type="entry name" value="P-loop_NTPase"/>
</dbReference>